<sequence>MIYNSFLRENLVGFCVKILNSAVVIGLYYGFLTTFSIGPSYLFLIRARVMEEGSETKIAATTGFITGQLMMFISIYYAPLHLALSRPHTITVLTLPYLFFNFVHKNDKHYYSGGWGWGPKLDSGYKNPNSIRNFRIYKVFLNHLFFQLLNPFLFPSSILIRLMNVYLFRSNNKLFFLTSSFVGWFIGHIFLMKCIGLILVWLQQKNSIKYKIIMRLDKYTFLQLRNYVGQIFVVFSFVIVAHCLGRAPFPYYYIEEMKQYDDRDLEEVKAAIAAEREETNEEEEEEEGEEGEEGEDLTSSVFEDITVYLFRKEENTNIEKKKKLAPLEKSLVTTLFDYQKWNRPLRYIKNDNFERVVRDENSQFFFQVCQSDGKKRISFTYPPHLSTFLKIMEKKMDLFRRDKTSYNENEFSNYWSSINKEKGNKLINEFLKRAKMIDTKSNQFCPVDVFENRIRLSDDQSQTKYLIKIYDPFLNGRVRGESQKSFLPFITNETYTTNDILINKIHGLLLSINSNDPEFEQKIDQFDRKLLLSEIGFFFNLISQFSEKSVSSLNFDGLYLFPEHEQVKIYSEEKKRKSNILLDAIRTDPSNNTIFNRKLCSEINEISKQVPRWSYDLVDELDVLMDANPKESQIRSPKADRIVIYDGNIDKSAELDPSKQIALTDYSREQDYSREIIRGSMRAQRRKTVTSKLFQGTAHSPIFFEIIDDYPFFFGKLFYDLSLIWKESFRKPGTDNSEFLKYQREMEEVWEAEDKDDAEIRLRQIEEAWESILYGLIIRSFVLIFQSIFRRYILIPSLIIIKNIIRILLFQKPEWSEDIRDWRREIHIYCTYQGVPVSHNDLPTNWFWDGIQIRILCPFVLKPWHSKVRSTEKKKDPRKQKNFWFLTGYGTQVESYIDDHVPYPFLFLGPILKKITKHLKKVFKKRFFKVLKVLNERRKWFRIVVAEIDNWDIESILFRLKKMDFKKIDELGESKKNSTISKSNPMIEESPVIIQSIHWTKSSFTEKRIKDLNVKTNTILKQIEKMKEEEQIEKMKEEEQIKKMKEEKKEEVITLEINLNSTKTTDVAKRLELLKNSLQILKRRNVRLIRKSYCFFQIFMGRLYIENIFSMIRRLRFHQQRFLTYLYLINKIVNVNKYIYKKNKNEQRVYKTNESIIPFISIIDKFTDMNSKNSCDVSSLSQAYVFFKLSQSQVSNGYKYKLRPILESHGRSFFLTNEIKDYFLRIQGGKLNSKLRHKNRPDSRMNQWTNWLKLHYQYALPQSGWSRLVAQKWRKRIHEHRVAQKKDLVEYDSSQKNPLIFYKKQQVVQKLKNKKKIKKQYGYDLFSYQYLNYNYADKKKSNIDGYQSPLQAKGISSNYNIPQNIKELFDIMGDSFIQNYIAENAIDMEKNRNRKYFNGLGRGRNVERKKKAITNQKFLTPRFGFFSKLSAYKKNPWILPINFFFLQFYGNKNITDKIQLSLEKKEYASVEDLKSYLSKYYPDKRSRIHKYRMDLRGERNFLLDKYMGFYLDCKNPVEDAIMNNINYHCLLIRIQNLKKFFIISIKKTDLDLENMVRLMSKDTCYTECRDTEDLRDNLMFFLEPIRISIKKNYEQFFIYQITSISLRYKRKIAKRNSKKSRVNQKITEKKDQNNYDLLVPENLLSTRRRRELRILICLNPRNRNTVHRNTRNDNDKKIKNSSQVLTKNKDLDSDTKKLLHLKFFLWPNYRFEDLACMNRYWFDTHNGSRFSILRIHMYPRLKI</sequence>
<geneLocation type="chloroplast" evidence="7"/>
<dbReference type="PANTHER" id="PTHR33163:SF40">
    <property type="entry name" value="PROTEIN TIC 214"/>
    <property type="match status" value="1"/>
</dbReference>
<name>A0A8A0WX06_9FABA</name>
<evidence type="ECO:0000256" key="1">
    <source>
        <dbReference type="ARBA" id="ARBA00002515"/>
    </source>
</evidence>
<evidence type="ECO:0000256" key="2">
    <source>
        <dbReference type="ARBA" id="ARBA00004478"/>
    </source>
</evidence>
<keyword evidence="4 7" id="KW-0150">Chloroplast</keyword>
<keyword evidence="4 7" id="KW-0934">Plastid</keyword>
<feature type="transmembrane region" description="Helical" evidence="4">
    <location>
        <begin position="58"/>
        <end position="78"/>
    </location>
</feature>
<comment type="similarity">
    <text evidence="4">Belongs to the TIC214 family.</text>
</comment>
<comment type="subcellular location">
    <subcellularLocation>
        <location evidence="2">Plastid</location>
        <location evidence="2">Chloroplast inner membrane</location>
        <topology evidence="2">Multi-pass membrane protein</topology>
    </subcellularLocation>
</comment>
<evidence type="ECO:0000256" key="4">
    <source>
        <dbReference type="RuleBase" id="RU364085"/>
    </source>
</evidence>
<keyword evidence="4" id="KW-1133">Transmembrane helix</keyword>
<keyword evidence="4" id="KW-0472">Membrane</keyword>
<dbReference type="GeneID" id="67789177"/>
<feature type="compositionally biased region" description="Acidic residues" evidence="6">
    <location>
        <begin position="278"/>
        <end position="296"/>
    </location>
</feature>
<evidence type="ECO:0000256" key="3">
    <source>
        <dbReference type="ARBA" id="ARBA00022780"/>
    </source>
</evidence>
<organism evidence="7">
    <name type="scientific">Vicia costata</name>
    <dbReference type="NCBI Taxonomy" id="1276815"/>
    <lineage>
        <taxon>Eukaryota</taxon>
        <taxon>Viridiplantae</taxon>
        <taxon>Streptophyta</taxon>
        <taxon>Embryophyta</taxon>
        <taxon>Tracheophyta</taxon>
        <taxon>Spermatophyta</taxon>
        <taxon>Magnoliopsida</taxon>
        <taxon>eudicotyledons</taxon>
        <taxon>Gunneridae</taxon>
        <taxon>Pentapetalae</taxon>
        <taxon>rosids</taxon>
        <taxon>fabids</taxon>
        <taxon>Fabales</taxon>
        <taxon>Fabaceae</taxon>
        <taxon>Papilionoideae</taxon>
        <taxon>50 kb inversion clade</taxon>
        <taxon>NPAAA clade</taxon>
        <taxon>Hologalegina</taxon>
        <taxon>IRL clade</taxon>
        <taxon>Fabeae</taxon>
        <taxon>Vicia</taxon>
    </lineage>
</organism>
<proteinExistence type="inferred from homology"/>
<evidence type="ECO:0000256" key="5">
    <source>
        <dbReference type="SAM" id="Coils"/>
    </source>
</evidence>
<feature type="coiled-coil region" evidence="5">
    <location>
        <begin position="1009"/>
        <end position="1091"/>
    </location>
</feature>
<feature type="transmembrane region" description="Helical" evidence="4">
    <location>
        <begin position="139"/>
        <end position="162"/>
    </location>
</feature>
<dbReference type="RefSeq" id="YP_010176734.1">
    <property type="nucleotide sequence ID" value="NC_057995.1"/>
</dbReference>
<evidence type="ECO:0000256" key="6">
    <source>
        <dbReference type="SAM" id="MobiDB-lite"/>
    </source>
</evidence>
<keyword evidence="4" id="KW-0813">Transport</keyword>
<protein>
    <recommendedName>
        <fullName evidence="4">Protein TIC 214</fullName>
    </recommendedName>
    <alternativeName>
        <fullName evidence="4">Translocon at the inner envelope membrane of chloroplasts 214</fullName>
    </alternativeName>
</protein>
<dbReference type="EMBL" id="MT742292">
    <property type="protein sequence ID" value="QSQ72460.1"/>
    <property type="molecule type" value="Genomic_DNA"/>
</dbReference>
<gene>
    <name evidence="7" type="primary">ycf1</name>
    <name evidence="4" type="synonym">TIC214</name>
</gene>
<feature type="region of interest" description="Disordered" evidence="6">
    <location>
        <begin position="275"/>
        <end position="296"/>
    </location>
</feature>
<dbReference type="Pfam" id="PF05758">
    <property type="entry name" value="Ycf1"/>
    <property type="match status" value="2"/>
</dbReference>
<feature type="transmembrane region" description="Helical" evidence="4">
    <location>
        <begin position="84"/>
        <end position="103"/>
    </location>
</feature>
<dbReference type="InterPro" id="IPR008896">
    <property type="entry name" value="TIC214"/>
</dbReference>
<reference evidence="7" key="1">
    <citation type="journal article" date="2020" name="Mitochondrial DNA Part B Resour">
        <title>Characterization of the complete chloroplast genome sequence of Vicia costata (Fabaceae) and its phylogenetic implications.</title>
        <authorList>
            <person name="Yi F."/>
            <person name="Zhan C."/>
            <person name="Wang H."/>
            <person name="Yan X."/>
            <person name="Ye R."/>
            <person name="Gong Q."/>
            <person name="Qiu X."/>
            <person name="Liu Q."/>
            <person name="Sun H."/>
        </authorList>
    </citation>
    <scope>NUCLEOTIDE SEQUENCE</scope>
</reference>
<feature type="transmembrane region" description="Helical" evidence="4">
    <location>
        <begin position="182"/>
        <end position="203"/>
    </location>
</feature>
<keyword evidence="3 4" id="KW-1001">Plastid inner membrane</keyword>
<dbReference type="PANTHER" id="PTHR33163">
    <property type="entry name" value="PROTEIN TIC 214-RELATED"/>
    <property type="match status" value="1"/>
</dbReference>
<evidence type="ECO:0000313" key="7">
    <source>
        <dbReference type="EMBL" id="QSQ72460.1"/>
    </source>
</evidence>
<keyword evidence="5" id="KW-0175">Coiled coil</keyword>
<keyword evidence="4" id="KW-0812">Transmembrane</keyword>
<comment type="function">
    <text evidence="1 4">Involved in protein precursor import into chloroplasts. May be part of an intermediate translocation complex acting as a protein-conducting channel at the inner envelope.</text>
</comment>
<feature type="transmembrane region" description="Helical" evidence="4">
    <location>
        <begin position="224"/>
        <end position="242"/>
    </location>
</feature>
<feature type="transmembrane region" description="Helical" evidence="4">
    <location>
        <begin position="27"/>
        <end position="46"/>
    </location>
</feature>
<accession>A0A8A0WX06</accession>
<dbReference type="GO" id="GO:0015031">
    <property type="term" value="P:protein transport"/>
    <property type="evidence" value="ECO:0007669"/>
    <property type="project" value="UniProtKB-KW"/>
</dbReference>
<keyword evidence="4" id="KW-0653">Protein transport</keyword>
<comment type="subunit">
    <text evidence="4">Part of the Tic complex.</text>
</comment>
<dbReference type="GO" id="GO:0009706">
    <property type="term" value="C:chloroplast inner membrane"/>
    <property type="evidence" value="ECO:0007669"/>
    <property type="project" value="UniProtKB-SubCell"/>
</dbReference>